<dbReference type="InterPro" id="IPR004856">
    <property type="entry name" value="Glyco_trans_ALG6/ALG8"/>
</dbReference>
<feature type="transmembrane region" description="Helical" evidence="12">
    <location>
        <begin position="1374"/>
        <end position="1396"/>
    </location>
</feature>
<evidence type="ECO:0000256" key="9">
    <source>
        <dbReference type="ARBA" id="ARBA00023136"/>
    </source>
</evidence>
<protein>
    <recommendedName>
        <fullName evidence="10">Polyprenol-phosphate-mannose--protein mannosyltransferase</fullName>
    </recommendedName>
    <alternativeName>
        <fullName evidence="11">Protein O-mannosyltransferase</fullName>
    </alternativeName>
</protein>
<keyword evidence="7" id="KW-0256">Endoplasmic reticulum</keyword>
<dbReference type="EMBL" id="JACRSR010000001">
    <property type="protein sequence ID" value="MBC8530988.1"/>
    <property type="molecule type" value="Genomic_DNA"/>
</dbReference>
<feature type="transmembrane region" description="Helical" evidence="12">
    <location>
        <begin position="687"/>
        <end position="706"/>
    </location>
</feature>
<name>A0A926HP97_9FIRM</name>
<comment type="pathway">
    <text evidence="2">Protein modification; protein glycosylation.</text>
</comment>
<dbReference type="PANTHER" id="PTHR10050">
    <property type="entry name" value="DOLICHYL-PHOSPHATE-MANNOSE--PROTEIN MANNOSYLTRANSFERASE"/>
    <property type="match status" value="1"/>
</dbReference>
<dbReference type="Pfam" id="PF02366">
    <property type="entry name" value="PMT"/>
    <property type="match status" value="1"/>
</dbReference>
<dbReference type="Pfam" id="PF03155">
    <property type="entry name" value="Alg6_Alg8"/>
    <property type="match status" value="1"/>
</dbReference>
<feature type="transmembrane region" description="Helical" evidence="12">
    <location>
        <begin position="1038"/>
        <end position="1059"/>
    </location>
</feature>
<feature type="chain" id="PRO_5037496860" description="Polyprenol-phosphate-mannose--protein mannosyltransferase" evidence="13">
    <location>
        <begin position="25"/>
        <end position="1418"/>
    </location>
</feature>
<feature type="domain" description="ArnT-like N-terminal" evidence="14">
    <location>
        <begin position="887"/>
        <end position="1051"/>
    </location>
</feature>
<accession>A0A926HP97</accession>
<evidence type="ECO:0000256" key="2">
    <source>
        <dbReference type="ARBA" id="ARBA00004922"/>
    </source>
</evidence>
<keyword evidence="5" id="KW-0808">Transferase</keyword>
<feature type="transmembrane region" description="Helical" evidence="12">
    <location>
        <begin position="968"/>
        <end position="985"/>
    </location>
</feature>
<feature type="transmembrane region" description="Helical" evidence="12">
    <location>
        <begin position="414"/>
        <end position="438"/>
    </location>
</feature>
<feature type="transmembrane region" description="Helical" evidence="12">
    <location>
        <begin position="1340"/>
        <end position="1362"/>
    </location>
</feature>
<evidence type="ECO:0000259" key="15">
    <source>
        <dbReference type="Pfam" id="PF16192"/>
    </source>
</evidence>
<dbReference type="InterPro" id="IPR027005">
    <property type="entry name" value="PMT-like"/>
</dbReference>
<evidence type="ECO:0000313" key="17">
    <source>
        <dbReference type="Proteomes" id="UP000623172"/>
    </source>
</evidence>
<feature type="transmembrane region" description="Helical" evidence="12">
    <location>
        <begin position="940"/>
        <end position="956"/>
    </location>
</feature>
<evidence type="ECO:0000256" key="11">
    <source>
        <dbReference type="ARBA" id="ARBA00093644"/>
    </source>
</evidence>
<feature type="transmembrane region" description="Helical" evidence="12">
    <location>
        <begin position="595"/>
        <end position="618"/>
    </location>
</feature>
<evidence type="ECO:0000256" key="12">
    <source>
        <dbReference type="SAM" id="Phobius"/>
    </source>
</evidence>
<dbReference type="RefSeq" id="WP_249315054.1">
    <property type="nucleotide sequence ID" value="NZ_JACRSR010000001.1"/>
</dbReference>
<keyword evidence="4" id="KW-0328">Glycosyltransferase</keyword>
<comment type="caution">
    <text evidence="16">The sequence shown here is derived from an EMBL/GenBank/DDBJ whole genome shotgun (WGS) entry which is preliminary data.</text>
</comment>
<feature type="transmembrane region" description="Helical" evidence="12">
    <location>
        <begin position="366"/>
        <end position="385"/>
    </location>
</feature>
<evidence type="ECO:0000259" key="14">
    <source>
        <dbReference type="Pfam" id="PF02366"/>
    </source>
</evidence>
<feature type="transmembrane region" description="Helical" evidence="12">
    <location>
        <begin position="624"/>
        <end position="645"/>
    </location>
</feature>
<feature type="signal peptide" evidence="13">
    <location>
        <begin position="1"/>
        <end position="24"/>
    </location>
</feature>
<proteinExistence type="inferred from homology"/>
<feature type="transmembrane region" description="Helical" evidence="12">
    <location>
        <begin position="337"/>
        <end position="360"/>
    </location>
</feature>
<feature type="transmembrane region" description="Helical" evidence="12">
    <location>
        <begin position="551"/>
        <end position="567"/>
    </location>
</feature>
<feature type="transmembrane region" description="Helical" evidence="12">
    <location>
        <begin position="252"/>
        <end position="272"/>
    </location>
</feature>
<keyword evidence="6 12" id="KW-0812">Transmembrane</keyword>
<feature type="transmembrane region" description="Helical" evidence="12">
    <location>
        <begin position="214"/>
        <end position="231"/>
    </location>
</feature>
<evidence type="ECO:0000256" key="1">
    <source>
        <dbReference type="ARBA" id="ARBA00004477"/>
    </source>
</evidence>
<feature type="domain" description="Protein O-mannosyl-transferase C-terminal four TM" evidence="15">
    <location>
        <begin position="1172"/>
        <end position="1327"/>
    </location>
</feature>
<keyword evidence="13" id="KW-0732">Signal</keyword>
<feature type="transmembrane region" description="Helical" evidence="12">
    <location>
        <begin position="1079"/>
        <end position="1098"/>
    </location>
</feature>
<feature type="transmembrane region" description="Helical" evidence="12">
    <location>
        <begin position="1306"/>
        <end position="1328"/>
    </location>
</feature>
<evidence type="ECO:0000256" key="13">
    <source>
        <dbReference type="SAM" id="SignalP"/>
    </source>
</evidence>
<keyword evidence="9 12" id="KW-0472">Membrane</keyword>
<dbReference type="GO" id="GO:0000030">
    <property type="term" value="F:mannosyltransferase activity"/>
    <property type="evidence" value="ECO:0007669"/>
    <property type="project" value="InterPro"/>
</dbReference>
<dbReference type="InterPro" id="IPR032421">
    <property type="entry name" value="PMT_4TMC"/>
</dbReference>
<sequence length="1418" mass="158931">MKKTLFTWTLIVLVLAVFSGAAFAEGSNLAVNSGFEENSGGLPAAWSIDEWEGADSAAVFLMEAGGMDGGTCLSIENPTENDARMVQQIDVEPNSLYRISAYVKTEGRLGGGTAGANVSVIGTVAISSGVLEAKDWQKVEMYGQTGSGQKTMSVGVRLGGYYQNAVGKAYFDQVEVVKVDQVPDGAKIQNIEIQQTSSDDEAAASTATPTGTRMKVLLFAMIYAVIFYGLYRWLRKARDPFETEEGLKREKMLIAFLMVAAVVLRLAIGYFHSGLEFDLNCFTSWSKTAYEGGPANLYDYSQYLERACDYPPGYLYVLYILGWIASLLHLEAGTPAMILLMKLPSIITDMVLGVMIYRIARKHLKGQGALVLAALYLLNPAVILNSSAWGQVDGFFTLFLILCTYYAATKRLTWAALFYTIALLVKPQAIMFAPILLFPFIHSFLGKDADRRKALKTLLISVGLSLAVFIALSLPFIIKQDSPLAFLYNQYVGTVGQYTYSSLNAFNFYALIGCNYLHMDALPVTILTVLAVVSVMVFVSYLYFKRRRYSSVFMVGAVLISWMYTLAPMMHERYLFPLIALLTGAYVVHRDRRLLIALGLSSILHYLNTVMILSMYPSVLAGDAWVYIIAFGQVAMFFYLMYVALDIFVLRANKKPLAPEPLDSADGDIHRRIFDAPARIRTTRREMLVVAALTVIYAAIALVNLGDTTAPATYWEPKAYDSVSVELQSGEPVQRVYYYAGVGKGSIRLEGSEDGASWYLLTELEHDMGDMFKWLYEDVNADCRYIRVTALDAGQPLFEMAFLDGGQQPLPLTVTASTDGRGESLFDEQSIVPVKPTYMNSMYFDEIYHARTAYEQLHDLSIYETTHPPLGKTLISLGVSLFGMTPFGWRIVGTVFGIFMVPVFYALARAILKKHRYALFSTVLFTFDLMHFAQTRISTIDVYAVFFIMLMYLFMFKYMQLSYNREPLKKTLLPLALSGIIFGIGCASKWIVIYGGGGLALLFLYTLYQRYQEYNYALKRLGIQVQEGANFFVPFNRYTFMTTAAIVLISIASVLYGIIEALKPYMGGAAAFEAGGISPWIFIGVGGVIMIAAYIFAWRCCQKDRAYLAKYYPDATGQLIKLRAIVLDYKLNTLRILGFCIIFFVLVPVGIYALSYLPLIRIPGYDASYILSNQVSMFNYHGGLTADHPFQSPWYQWPLMLRPIWFYQGKPMEPGMVSSIVSLGNPLVWWSGFIAFAMLVVKSIRKKRVSNGVWVMLVGFAFQFLPWVMVSRVTFIYHYFASLPFVVLALGYAYKKWDEDREPNSWQWTLPFTIGLGAVAGCLAYSVLKIFVTMNLTVTIITLVAFMLLGILAVGALYRYGFMNKDPLMQHKRMNYVMAAFVVMVIALFAMFYPVVSGMDMTKGYMEFIRWLPSWTFG</sequence>
<evidence type="ECO:0000256" key="10">
    <source>
        <dbReference type="ARBA" id="ARBA00093617"/>
    </source>
</evidence>
<comment type="subcellular location">
    <subcellularLocation>
        <location evidence="1">Endoplasmic reticulum membrane</location>
        <topology evidence="1">Multi-pass membrane protein</topology>
    </subcellularLocation>
</comment>
<feature type="transmembrane region" description="Helical" evidence="12">
    <location>
        <begin position="887"/>
        <end position="908"/>
    </location>
</feature>
<organism evidence="16 17">
    <name type="scientific">Gehongia tenuis</name>
    <dbReference type="NCBI Taxonomy" id="2763655"/>
    <lineage>
        <taxon>Bacteria</taxon>
        <taxon>Bacillati</taxon>
        <taxon>Bacillota</taxon>
        <taxon>Clostridia</taxon>
        <taxon>Christensenellales</taxon>
        <taxon>Christensenellaceae</taxon>
        <taxon>Gehongia</taxon>
    </lineage>
</organism>
<evidence type="ECO:0000256" key="4">
    <source>
        <dbReference type="ARBA" id="ARBA00022676"/>
    </source>
</evidence>
<dbReference type="Pfam" id="PF16192">
    <property type="entry name" value="PMT_4TMC"/>
    <property type="match status" value="1"/>
</dbReference>
<feature type="transmembrane region" description="Helical" evidence="12">
    <location>
        <begin position="1220"/>
        <end position="1241"/>
    </location>
</feature>
<feature type="transmembrane region" description="Helical" evidence="12">
    <location>
        <begin position="313"/>
        <end position="330"/>
    </location>
</feature>
<feature type="transmembrane region" description="Helical" evidence="12">
    <location>
        <begin position="1136"/>
        <end position="1157"/>
    </location>
</feature>
<evidence type="ECO:0000256" key="6">
    <source>
        <dbReference type="ARBA" id="ARBA00022692"/>
    </source>
</evidence>
<evidence type="ECO:0000256" key="5">
    <source>
        <dbReference type="ARBA" id="ARBA00022679"/>
    </source>
</evidence>
<keyword evidence="8 12" id="KW-1133">Transmembrane helix</keyword>
<evidence type="ECO:0000256" key="7">
    <source>
        <dbReference type="ARBA" id="ARBA00022824"/>
    </source>
</evidence>
<feature type="transmembrane region" description="Helical" evidence="12">
    <location>
        <begin position="458"/>
        <end position="478"/>
    </location>
</feature>
<gene>
    <name evidence="16" type="ORF">H8696_03910</name>
</gene>
<evidence type="ECO:0000256" key="8">
    <source>
        <dbReference type="ARBA" id="ARBA00022989"/>
    </source>
</evidence>
<feature type="transmembrane region" description="Helical" evidence="12">
    <location>
        <begin position="1253"/>
        <end position="1270"/>
    </location>
</feature>
<evidence type="ECO:0000256" key="3">
    <source>
        <dbReference type="ARBA" id="ARBA00007222"/>
    </source>
</evidence>
<dbReference type="Gene3D" id="2.60.120.260">
    <property type="entry name" value="Galactose-binding domain-like"/>
    <property type="match status" value="1"/>
</dbReference>
<reference evidence="16" key="1">
    <citation type="submission" date="2020-08" db="EMBL/GenBank/DDBJ databases">
        <title>Genome public.</title>
        <authorList>
            <person name="Liu C."/>
            <person name="Sun Q."/>
        </authorList>
    </citation>
    <scope>NUCLEOTIDE SEQUENCE</scope>
    <source>
        <strain evidence="16">NSJ-53</strain>
    </source>
</reference>
<evidence type="ECO:0000313" key="16">
    <source>
        <dbReference type="EMBL" id="MBC8530988.1"/>
    </source>
</evidence>
<keyword evidence="17" id="KW-1185">Reference proteome</keyword>
<feature type="transmembrane region" description="Helical" evidence="12">
    <location>
        <begin position="521"/>
        <end position="544"/>
    </location>
</feature>
<dbReference type="InterPro" id="IPR003342">
    <property type="entry name" value="ArnT-like_N"/>
</dbReference>
<feature type="transmembrane region" description="Helical" evidence="12">
    <location>
        <begin position="573"/>
        <end position="588"/>
    </location>
</feature>
<dbReference type="GO" id="GO:0016020">
    <property type="term" value="C:membrane"/>
    <property type="evidence" value="ECO:0007669"/>
    <property type="project" value="InterPro"/>
</dbReference>
<dbReference type="Proteomes" id="UP000623172">
    <property type="component" value="Unassembled WGS sequence"/>
</dbReference>
<comment type="similarity">
    <text evidence="3">Belongs to the glycosyltransferase 39 family.</text>
</comment>
<feature type="transmembrane region" description="Helical" evidence="12">
    <location>
        <begin position="1276"/>
        <end position="1294"/>
    </location>
</feature>
<dbReference type="GO" id="GO:0006493">
    <property type="term" value="P:protein O-linked glycosylation"/>
    <property type="evidence" value="ECO:0007669"/>
    <property type="project" value="InterPro"/>
</dbReference>